<name>A0A3N6LUT7_NATCH</name>
<dbReference type="OrthoDB" id="170488at2157"/>
<organism evidence="2 3">
    <name type="scientific">Natrarchaeobius chitinivorans</name>
    <dbReference type="NCBI Taxonomy" id="1679083"/>
    <lineage>
        <taxon>Archaea</taxon>
        <taxon>Methanobacteriati</taxon>
        <taxon>Methanobacteriota</taxon>
        <taxon>Stenosarchaea group</taxon>
        <taxon>Halobacteria</taxon>
        <taxon>Halobacteriales</taxon>
        <taxon>Natrialbaceae</taxon>
        <taxon>Natrarchaeobius</taxon>
    </lineage>
</organism>
<evidence type="ECO:0000313" key="2">
    <source>
        <dbReference type="EMBL" id="RQG94063.1"/>
    </source>
</evidence>
<dbReference type="RefSeq" id="WP_124196114.1">
    <property type="nucleotide sequence ID" value="NZ_REGA01000011.1"/>
</dbReference>
<dbReference type="PROSITE" id="PS51257">
    <property type="entry name" value="PROKAR_LIPOPROTEIN"/>
    <property type="match status" value="1"/>
</dbReference>
<sequence>MQRRQYLLGGTVAMAAVVGCLDDEGGASSDVGAEDRTGERAFSRAVGGLNDAAIALREAEDLDDPESVDFDPEVPRNHLETARGHLETADEELGDERGADLEELRTYASVLEAAIHVAATVADETLFDDVEAVERALDDDGDRSEATLVIDERESDLEAADVHLDDGKAALAEIDADRFADLPTADLADLEAGVSTLANVLRAQSALAAGYASTLEGDDRLERGREYADDGSHDEATEEFTAAKAAFDEAIHTFDDGVDDAPADLVAALETGRCRSENLHDGAAHLAASSAAADEGNVRTARNRQSDAESAFAAAEDCGE</sequence>
<comment type="caution">
    <text evidence="2">The sequence shown here is derived from an EMBL/GenBank/DDBJ whole genome shotgun (WGS) entry which is preliminary data.</text>
</comment>
<protein>
    <submittedName>
        <fullName evidence="2">Uncharacterized protein</fullName>
    </submittedName>
</protein>
<proteinExistence type="predicted"/>
<accession>A0A3N6LUT7</accession>
<reference evidence="2 3" key="1">
    <citation type="submission" date="2018-10" db="EMBL/GenBank/DDBJ databases">
        <title>Natrarchaeobius chitinivorans gen. nov., sp. nov., and Natrarchaeobius haloalkaliphilus sp. nov., alkaliphilic, chitin-utilizing haloarchaea from hypersaline alkaline lakes.</title>
        <authorList>
            <person name="Sorokin D.Y."/>
            <person name="Elcheninov A.G."/>
            <person name="Kostrikina N.A."/>
            <person name="Bale N.J."/>
            <person name="Sinninghe Damste J.S."/>
            <person name="Khijniak T.V."/>
            <person name="Kublanov I.V."/>
            <person name="Toshchakov S.V."/>
        </authorList>
    </citation>
    <scope>NUCLEOTIDE SEQUENCE [LARGE SCALE GENOMIC DNA]</scope>
    <source>
        <strain evidence="2 3">AArcht4T</strain>
    </source>
</reference>
<feature type="region of interest" description="Disordered" evidence="1">
    <location>
        <begin position="287"/>
        <end position="320"/>
    </location>
</feature>
<gene>
    <name evidence="2" type="ORF">EA473_13420</name>
</gene>
<dbReference type="Proteomes" id="UP000282323">
    <property type="component" value="Unassembled WGS sequence"/>
</dbReference>
<evidence type="ECO:0000313" key="3">
    <source>
        <dbReference type="Proteomes" id="UP000282323"/>
    </source>
</evidence>
<keyword evidence="3" id="KW-1185">Reference proteome</keyword>
<dbReference type="EMBL" id="REGA01000011">
    <property type="protein sequence ID" value="RQG94063.1"/>
    <property type="molecule type" value="Genomic_DNA"/>
</dbReference>
<feature type="compositionally biased region" description="Low complexity" evidence="1">
    <location>
        <begin position="308"/>
        <end position="320"/>
    </location>
</feature>
<dbReference type="AlphaFoldDB" id="A0A3N6LUT7"/>
<evidence type="ECO:0000256" key="1">
    <source>
        <dbReference type="SAM" id="MobiDB-lite"/>
    </source>
</evidence>